<name>A0A5K1VLX4_ENTHI</name>
<accession>A0A5K1VLX4</accession>
<dbReference type="VEuPathDB" id="AmoebaDB:EHI_014070"/>
<dbReference type="InterPro" id="IPR057982">
    <property type="entry name" value="TPR_NAA35"/>
</dbReference>
<dbReference type="OMA" id="YSAHEYG"/>
<dbReference type="GO" id="GO:0031417">
    <property type="term" value="C:NatC complex"/>
    <property type="evidence" value="ECO:0007669"/>
    <property type="project" value="InterPro"/>
</dbReference>
<dbReference type="Pfam" id="PF25789">
    <property type="entry name" value="TPR_NAA35"/>
    <property type="match status" value="1"/>
</dbReference>
<dbReference type="VEuPathDB" id="AmoebaDB:EHI5A_007800"/>
<dbReference type="VEuPathDB" id="AmoebaDB:KM1_279050"/>
<proteinExistence type="predicted"/>
<dbReference type="VEuPathDB" id="AmoebaDB:EHI7A_177910"/>
<dbReference type="VEuPathDB" id="AmoebaDB:EHI8A_205050"/>
<gene>
    <name evidence="2" type="ORF">CL6EHI_014070</name>
</gene>
<evidence type="ECO:0000259" key="1">
    <source>
        <dbReference type="Pfam" id="PF25789"/>
    </source>
</evidence>
<reference evidence="2 3" key="1">
    <citation type="submission" date="2016-05" db="EMBL/GenBank/DDBJ databases">
        <title>First whole genome sequencing of Entamoeba histolytica HM1:IMSS-clone-6.</title>
        <authorList>
            <person name="Mukherjee Avik.K."/>
            <person name="Izumyama S."/>
            <person name="Nakada-Tsukui K."/>
            <person name="Nozaki T."/>
        </authorList>
    </citation>
    <scope>NUCLEOTIDE SEQUENCE [LARGE SCALE GENOMIC DNA]</scope>
    <source>
        <strain evidence="2 3">HM1:IMSS clone 6</strain>
    </source>
</reference>
<comment type="caution">
    <text evidence="2">The sequence shown here is derived from an EMBL/GenBank/DDBJ whole genome shotgun (WGS) entry which is preliminary data.</text>
</comment>
<dbReference type="Proteomes" id="UP000078387">
    <property type="component" value="Unassembled WGS sequence"/>
</dbReference>
<dbReference type="InterPro" id="IPR007244">
    <property type="entry name" value="Naa35_N"/>
</dbReference>
<dbReference type="EMBL" id="BDEQ01000001">
    <property type="protein sequence ID" value="GAT93538.1"/>
    <property type="molecule type" value="Genomic_DNA"/>
</dbReference>
<sequence>MSETNPQDNDVMVQNQIIKEVYNKTEPFARSFNDEKKWKDITVEFKKYYNEEIKQGEFKGDEKLSLAKVLHSVEVFNPFMDVGHLLKDNYRSEELFEAGKIKEIEKFEDKELIELFDSLFILEQLYFHGKMWNHTMKCCDYVNLVEKLNKESIGYVIVISELKTCSLYYKMVMSIGVEEEEMDFSEQGNQFITEMGNDKFYSMIDEVLKKEISKKLKERLEFRKEYIKALEDIGNKKSTTLPKIPEDMKTTEKRFIRENLYARDITFVPNIRRYEIPTLEEIKKIYEKDAEEIRKTNELMPKERIMVAYCGIHKIFMCPIKNLIVRYIIREYVLDNIQEKIKKGMKEVGLNQQRIEVDKLFYERLGMVFGDIIKMMTHNQSYFYRSFSILLEVFEMTHNDAYQFDLQQIQKYPPPTFKPQFIMPGHYINGYLMQIKFSLMIKYLLIGISLKLYSDYEYHMIYWYISILFSMSYEHLNEFRIQLDMDRRMYSISKKSKNIKPSKLTPNMEQLTILLYKTLISGITKLLLALNKMNIIKSPEFLLGNNKYRYELRFSAFEKCHTPQYIPFEKYEEQRTNNIQPGLIIIDSINELKKCKEIIEEIKLNNKNNYLPNEMVGMLYKISMSNMLTAMKLMKIHPTSTTKAVFSFDDIDYLPIISIKDN</sequence>
<dbReference type="PANTHER" id="PTHR21373:SF0">
    <property type="entry name" value="N-ALPHA-ACETYLTRANSFERASE 35, NATC AUXILIARY SUBUNIT"/>
    <property type="match status" value="1"/>
</dbReference>
<dbReference type="AlphaFoldDB" id="A0A5K1VLX4"/>
<dbReference type="PANTHER" id="PTHR21373">
    <property type="entry name" value="GLUCOSE REPRESSIBLE PROTEIN MAK10"/>
    <property type="match status" value="1"/>
</dbReference>
<evidence type="ECO:0000313" key="3">
    <source>
        <dbReference type="Proteomes" id="UP000078387"/>
    </source>
</evidence>
<evidence type="ECO:0000313" key="2">
    <source>
        <dbReference type="EMBL" id="GAT93538.1"/>
    </source>
</evidence>
<organism evidence="2 3">
    <name type="scientific">Entamoeba histolytica</name>
    <dbReference type="NCBI Taxonomy" id="5759"/>
    <lineage>
        <taxon>Eukaryota</taxon>
        <taxon>Amoebozoa</taxon>
        <taxon>Evosea</taxon>
        <taxon>Archamoebae</taxon>
        <taxon>Mastigamoebida</taxon>
        <taxon>Entamoebidae</taxon>
        <taxon>Entamoeba</taxon>
    </lineage>
</organism>
<feature type="domain" description="NAA35-like TPR repeats" evidence="1">
    <location>
        <begin position="317"/>
        <end position="657"/>
    </location>
</feature>
<protein>
    <recommendedName>
        <fullName evidence="1">NAA35-like TPR repeats domain-containing protein</fullName>
    </recommendedName>
</protein>